<gene>
    <name evidence="1" type="ORF">HPB47_013826</name>
</gene>
<sequence length="167" mass="18183">MLVSVRRSWTQTGLRPTPDAPVCAKCHAKKPTADHDCAPTCQLCGLDHPTANKDYRKNPAHRLHHYVSRNEHPPSLKPFTTRPTAKPNQRLSNHRNGTSNAQPNTRRTSAAAATAAWRNALKRRSHNAQRAAAASLYGSATQGGGERAYHVTSGGSSGRQLQIRIAP</sequence>
<dbReference type="EMBL" id="JABSTQ010000206">
    <property type="protein sequence ID" value="KAG0445571.1"/>
    <property type="molecule type" value="Genomic_DNA"/>
</dbReference>
<evidence type="ECO:0000313" key="2">
    <source>
        <dbReference type="Proteomes" id="UP000805193"/>
    </source>
</evidence>
<protein>
    <submittedName>
        <fullName evidence="1">Uncharacterized protein</fullName>
    </submittedName>
</protein>
<evidence type="ECO:0000313" key="1">
    <source>
        <dbReference type="EMBL" id="KAG0445571.1"/>
    </source>
</evidence>
<dbReference type="Proteomes" id="UP000805193">
    <property type="component" value="Unassembled WGS sequence"/>
</dbReference>
<keyword evidence="2" id="KW-1185">Reference proteome</keyword>
<organism evidence="1 2">
    <name type="scientific">Ixodes persulcatus</name>
    <name type="common">Taiga tick</name>
    <dbReference type="NCBI Taxonomy" id="34615"/>
    <lineage>
        <taxon>Eukaryota</taxon>
        <taxon>Metazoa</taxon>
        <taxon>Ecdysozoa</taxon>
        <taxon>Arthropoda</taxon>
        <taxon>Chelicerata</taxon>
        <taxon>Arachnida</taxon>
        <taxon>Acari</taxon>
        <taxon>Parasitiformes</taxon>
        <taxon>Ixodida</taxon>
        <taxon>Ixodoidea</taxon>
        <taxon>Ixodidae</taxon>
        <taxon>Ixodinae</taxon>
        <taxon>Ixodes</taxon>
    </lineage>
</organism>
<comment type="caution">
    <text evidence="1">The sequence shown here is derived from an EMBL/GenBank/DDBJ whole genome shotgun (WGS) entry which is preliminary data.</text>
</comment>
<name>A0AC60R0V4_IXOPE</name>
<accession>A0AC60R0V4</accession>
<reference evidence="1 2" key="1">
    <citation type="journal article" date="2020" name="Cell">
        <title>Large-Scale Comparative Analyses of Tick Genomes Elucidate Their Genetic Diversity and Vector Capacities.</title>
        <authorList>
            <consortium name="Tick Genome and Microbiome Consortium (TIGMIC)"/>
            <person name="Jia N."/>
            <person name="Wang J."/>
            <person name="Shi W."/>
            <person name="Du L."/>
            <person name="Sun Y."/>
            <person name="Zhan W."/>
            <person name="Jiang J.F."/>
            <person name="Wang Q."/>
            <person name="Zhang B."/>
            <person name="Ji P."/>
            <person name="Bell-Sakyi L."/>
            <person name="Cui X.M."/>
            <person name="Yuan T.T."/>
            <person name="Jiang B.G."/>
            <person name="Yang W.F."/>
            <person name="Lam T.T."/>
            <person name="Chang Q.C."/>
            <person name="Ding S.J."/>
            <person name="Wang X.J."/>
            <person name="Zhu J.G."/>
            <person name="Ruan X.D."/>
            <person name="Zhao L."/>
            <person name="Wei J.T."/>
            <person name="Ye R.Z."/>
            <person name="Que T.C."/>
            <person name="Du C.H."/>
            <person name="Zhou Y.H."/>
            <person name="Cheng J.X."/>
            <person name="Dai P.F."/>
            <person name="Guo W.B."/>
            <person name="Han X.H."/>
            <person name="Huang E.J."/>
            <person name="Li L.F."/>
            <person name="Wei W."/>
            <person name="Gao Y.C."/>
            <person name="Liu J.Z."/>
            <person name="Shao H.Z."/>
            <person name="Wang X."/>
            <person name="Wang C.C."/>
            <person name="Yang T.C."/>
            <person name="Huo Q.B."/>
            <person name="Li W."/>
            <person name="Chen H.Y."/>
            <person name="Chen S.E."/>
            <person name="Zhou L.G."/>
            <person name="Ni X.B."/>
            <person name="Tian J.H."/>
            <person name="Sheng Y."/>
            <person name="Liu T."/>
            <person name="Pan Y.S."/>
            <person name="Xia L.Y."/>
            <person name="Li J."/>
            <person name="Zhao F."/>
            <person name="Cao W.C."/>
        </authorList>
    </citation>
    <scope>NUCLEOTIDE SEQUENCE [LARGE SCALE GENOMIC DNA]</scope>
    <source>
        <strain evidence="1">Iper-2018</strain>
    </source>
</reference>
<proteinExistence type="predicted"/>